<keyword evidence="4" id="KW-0812">Transmembrane</keyword>
<feature type="domain" description="Histidine kinase/HSP90-like ATPase" evidence="5">
    <location>
        <begin position="314"/>
        <end position="420"/>
    </location>
</feature>
<proteinExistence type="predicted"/>
<keyword evidence="3 6" id="KW-0418">Kinase</keyword>
<keyword evidence="2" id="KW-0808">Transferase</keyword>
<feature type="transmembrane region" description="Helical" evidence="4">
    <location>
        <begin position="153"/>
        <end position="171"/>
    </location>
</feature>
<keyword evidence="1" id="KW-0597">Phosphoprotein</keyword>
<dbReference type="STRING" id="84022.CACET_c08170"/>
<dbReference type="SUPFAM" id="SSF55890">
    <property type="entry name" value="Sporulation response regulatory protein Spo0B"/>
    <property type="match status" value="1"/>
</dbReference>
<feature type="transmembrane region" description="Helical" evidence="4">
    <location>
        <begin position="57"/>
        <end position="74"/>
    </location>
</feature>
<dbReference type="EMBL" id="CP009687">
    <property type="protein sequence ID" value="AKL94326.1"/>
    <property type="molecule type" value="Genomic_DNA"/>
</dbReference>
<feature type="transmembrane region" description="Helical" evidence="4">
    <location>
        <begin position="81"/>
        <end position="101"/>
    </location>
</feature>
<dbReference type="Gene3D" id="3.30.565.10">
    <property type="entry name" value="Histidine kinase-like ATPase, C-terminal domain"/>
    <property type="match status" value="1"/>
</dbReference>
<dbReference type="Pfam" id="PF02518">
    <property type="entry name" value="HATPase_c"/>
    <property type="match status" value="1"/>
</dbReference>
<dbReference type="OrthoDB" id="9792686at2"/>
<evidence type="ECO:0000256" key="4">
    <source>
        <dbReference type="SAM" id="Phobius"/>
    </source>
</evidence>
<reference evidence="6 7" key="1">
    <citation type="submission" date="2014-10" db="EMBL/GenBank/DDBJ databases">
        <title>Genome sequence of Clostridium aceticum DSM 1496.</title>
        <authorList>
            <person name="Poehlein A."/>
            <person name="Schiel-Bengelsdorf B."/>
            <person name="Gottschalk G."/>
            <person name="Duerre P."/>
            <person name="Daniel R."/>
        </authorList>
    </citation>
    <scope>NUCLEOTIDE SEQUENCE [LARGE SCALE GENOMIC DNA]</scope>
    <source>
        <strain evidence="6 7">DSM 1496</strain>
    </source>
</reference>
<dbReference type="SMART" id="SM00387">
    <property type="entry name" value="HATPase_c"/>
    <property type="match status" value="1"/>
</dbReference>
<organism evidence="6 7">
    <name type="scientific">Clostridium aceticum</name>
    <dbReference type="NCBI Taxonomy" id="84022"/>
    <lineage>
        <taxon>Bacteria</taxon>
        <taxon>Bacillati</taxon>
        <taxon>Bacillota</taxon>
        <taxon>Clostridia</taxon>
        <taxon>Eubacteriales</taxon>
        <taxon>Clostridiaceae</taxon>
        <taxon>Clostridium</taxon>
    </lineage>
</organism>
<accession>A0A0G3W6I7</accession>
<feature type="transmembrane region" description="Helical" evidence="4">
    <location>
        <begin position="113"/>
        <end position="141"/>
    </location>
</feature>
<dbReference type="PANTHER" id="PTHR40448:SF1">
    <property type="entry name" value="TWO-COMPONENT SENSOR HISTIDINE KINASE"/>
    <property type="match status" value="1"/>
</dbReference>
<dbReference type="PANTHER" id="PTHR40448">
    <property type="entry name" value="TWO-COMPONENT SENSOR HISTIDINE KINASE"/>
    <property type="match status" value="1"/>
</dbReference>
<gene>
    <name evidence="6" type="ORF">CACET_c08170</name>
</gene>
<dbReference type="GO" id="GO:0000155">
    <property type="term" value="F:phosphorelay sensor kinase activity"/>
    <property type="evidence" value="ECO:0007669"/>
    <property type="project" value="InterPro"/>
</dbReference>
<evidence type="ECO:0000256" key="2">
    <source>
        <dbReference type="ARBA" id="ARBA00022679"/>
    </source>
</evidence>
<keyword evidence="4" id="KW-0472">Membrane</keyword>
<dbReference type="SUPFAM" id="SSF55874">
    <property type="entry name" value="ATPase domain of HSP90 chaperone/DNA topoisomerase II/histidine kinase"/>
    <property type="match status" value="1"/>
</dbReference>
<dbReference type="KEGG" id="cace:CACET_c08170"/>
<name>A0A0G3W6I7_9CLOT</name>
<evidence type="ECO:0000256" key="3">
    <source>
        <dbReference type="ARBA" id="ARBA00022777"/>
    </source>
</evidence>
<dbReference type="GO" id="GO:0042802">
    <property type="term" value="F:identical protein binding"/>
    <property type="evidence" value="ECO:0007669"/>
    <property type="project" value="TreeGrafter"/>
</dbReference>
<keyword evidence="4" id="KW-1133">Transmembrane helix</keyword>
<keyword evidence="7" id="KW-1185">Reference proteome</keyword>
<evidence type="ECO:0000313" key="6">
    <source>
        <dbReference type="EMBL" id="AKL94326.1"/>
    </source>
</evidence>
<dbReference type="InterPro" id="IPR016120">
    <property type="entry name" value="Sig_transdc_His_kin_SpoOB"/>
</dbReference>
<protein>
    <submittedName>
        <fullName evidence="6">Histidine kinase-, DNA gyrase B-, and HSP90-like Atpase</fullName>
    </submittedName>
</protein>
<feature type="transmembrane region" description="Helical" evidence="4">
    <location>
        <begin position="33"/>
        <end position="51"/>
    </location>
</feature>
<evidence type="ECO:0000256" key="1">
    <source>
        <dbReference type="ARBA" id="ARBA00022553"/>
    </source>
</evidence>
<dbReference type="AlphaFoldDB" id="A0A0G3W6I7"/>
<dbReference type="RefSeq" id="WP_158385957.1">
    <property type="nucleotide sequence ID" value="NZ_CP009687.1"/>
</dbReference>
<dbReference type="InterPro" id="IPR036890">
    <property type="entry name" value="HATPase_C_sf"/>
</dbReference>
<sequence>MTLFQLMIMSTFDLVGYITISKKLLKNRNGNKWFYGLCILVFSFIGASFTRYIPQEYSMFINAALVIYMFRLLYKRRVSETIYLYILSVIIILCVQLSVIILLETLSNGIEYIFFHGIIAQSIAILLVMIVSVSLPIHLMFQFIIKNNKVFKLLIFNLFVLLITILFYWHVDISSMIKNIISLTFFSTGAIFVNFILLKNGLKNQYEEQQLQVYEKYLPVIDELIKELRARQHEFDNHIQALKMITVTSTNYEDIMHSMKKYTHELEIKNDLGDLIKLNNKVLAGFLYNKRKLAKKLGVDFEIIIEDYAFIAKLKNFELVEVVGNLINNAFETGIDNNVVKLILSKEKDMYVIEIRNKHPYLNRDKINTIFKKGFSTKPYIDRGYGLYNLKKIVNRYNGEIEVLNEEYDGENYLVFRVLVN</sequence>
<evidence type="ECO:0000313" key="7">
    <source>
        <dbReference type="Proteomes" id="UP000035704"/>
    </source>
</evidence>
<dbReference type="PATRIC" id="fig|84022.6.peg.833"/>
<feature type="transmembrane region" description="Helical" evidence="4">
    <location>
        <begin position="177"/>
        <end position="198"/>
    </location>
</feature>
<evidence type="ECO:0000259" key="5">
    <source>
        <dbReference type="SMART" id="SM00387"/>
    </source>
</evidence>
<dbReference type="Proteomes" id="UP000035704">
    <property type="component" value="Chromosome"/>
</dbReference>
<dbReference type="InterPro" id="IPR003594">
    <property type="entry name" value="HATPase_dom"/>
</dbReference>